<evidence type="ECO:0000256" key="1">
    <source>
        <dbReference type="ARBA" id="ARBA00004196"/>
    </source>
</evidence>
<dbReference type="KEGG" id="whr:OG579_11715"/>
<dbReference type="InterPro" id="IPR014755">
    <property type="entry name" value="Cu-Rt/internalin_Ig-like"/>
</dbReference>
<dbReference type="GO" id="GO:0005507">
    <property type="term" value="F:copper ion binding"/>
    <property type="evidence" value="ECO:0007669"/>
    <property type="project" value="InterPro"/>
</dbReference>
<keyword evidence="6" id="KW-1133">Transmembrane helix</keyword>
<sequence>MTSSVARRLVGGALAAFLVVLASIAFAGPASAHSSLVSSDPARGASVSAGPQRVTLTFNEALQDSYDTLTVVGPDQNFWQQGDAQVVGQRISIALRPLGPAGEYRINYRVTSADGHPVSGQVPFTLTTAGTGTPGPSADGSDSSDDSGIPVWVYVVVVVVVVGVATTFVVRRRART</sequence>
<comment type="subcellular location">
    <subcellularLocation>
        <location evidence="1">Cell envelope</location>
    </subcellularLocation>
</comment>
<feature type="compositionally biased region" description="Low complexity" evidence="5">
    <location>
        <begin position="127"/>
        <end position="145"/>
    </location>
</feature>
<dbReference type="InterPro" id="IPR007348">
    <property type="entry name" value="CopC_dom"/>
</dbReference>
<dbReference type="GO" id="GO:0005886">
    <property type="term" value="C:plasma membrane"/>
    <property type="evidence" value="ECO:0007669"/>
    <property type="project" value="TreeGrafter"/>
</dbReference>
<dbReference type="Pfam" id="PF04234">
    <property type="entry name" value="CopC"/>
    <property type="match status" value="1"/>
</dbReference>
<proteinExistence type="predicted"/>
<keyword evidence="10" id="KW-1185">Reference proteome</keyword>
<keyword evidence="6" id="KW-0472">Membrane</keyword>
<evidence type="ECO:0000313" key="9">
    <source>
        <dbReference type="EMBL" id="WUM18421.1"/>
    </source>
</evidence>
<feature type="transmembrane region" description="Helical" evidence="6">
    <location>
        <begin position="151"/>
        <end position="170"/>
    </location>
</feature>
<dbReference type="PANTHER" id="PTHR34820:SF4">
    <property type="entry name" value="INNER MEMBRANE PROTEIN YEBZ"/>
    <property type="match status" value="1"/>
</dbReference>
<evidence type="ECO:0000256" key="2">
    <source>
        <dbReference type="ARBA" id="ARBA00022723"/>
    </source>
</evidence>
<feature type="chain" id="PRO_5043816738" evidence="7">
    <location>
        <begin position="28"/>
        <end position="176"/>
    </location>
</feature>
<dbReference type="SUPFAM" id="SSF81296">
    <property type="entry name" value="E set domains"/>
    <property type="match status" value="1"/>
</dbReference>
<evidence type="ECO:0000256" key="7">
    <source>
        <dbReference type="SAM" id="SignalP"/>
    </source>
</evidence>
<gene>
    <name evidence="9" type="ORF">OG579_11715</name>
</gene>
<accession>A0AAU4JXD3</accession>
<dbReference type="InterPro" id="IPR032694">
    <property type="entry name" value="CopC/D"/>
</dbReference>
<reference evidence="9 10" key="1">
    <citation type="submission" date="2022-10" db="EMBL/GenBank/DDBJ databases">
        <title>The complete genomes of actinobacterial strains from the NBC collection.</title>
        <authorList>
            <person name="Joergensen T.S."/>
            <person name="Alvarez Arevalo M."/>
            <person name="Sterndorff E.B."/>
            <person name="Faurdal D."/>
            <person name="Vuksanovic O."/>
            <person name="Mourched A.-S."/>
            <person name="Charusanti P."/>
            <person name="Shaw S."/>
            <person name="Blin K."/>
            <person name="Weber T."/>
        </authorList>
    </citation>
    <scope>NUCLEOTIDE SEQUENCE [LARGE SCALE GENOMIC DNA]</scope>
    <source>
        <strain evidence="9 10">NBC_00319</strain>
    </source>
</reference>
<dbReference type="RefSeq" id="WP_045820953.1">
    <property type="nucleotide sequence ID" value="NZ_CP108021.1"/>
</dbReference>
<evidence type="ECO:0000256" key="6">
    <source>
        <dbReference type="SAM" id="Phobius"/>
    </source>
</evidence>
<dbReference type="GO" id="GO:0006825">
    <property type="term" value="P:copper ion transport"/>
    <property type="evidence" value="ECO:0007669"/>
    <property type="project" value="InterPro"/>
</dbReference>
<feature type="domain" description="CopC" evidence="8">
    <location>
        <begin position="33"/>
        <end position="126"/>
    </location>
</feature>
<keyword evidence="3 7" id="KW-0732">Signal</keyword>
<feature type="region of interest" description="Disordered" evidence="5">
    <location>
        <begin position="126"/>
        <end position="145"/>
    </location>
</feature>
<protein>
    <submittedName>
        <fullName evidence="9">Copper resistance protein CopC</fullName>
    </submittedName>
</protein>
<evidence type="ECO:0000259" key="8">
    <source>
        <dbReference type="Pfam" id="PF04234"/>
    </source>
</evidence>
<keyword evidence="6" id="KW-0812">Transmembrane</keyword>
<evidence type="ECO:0000256" key="5">
    <source>
        <dbReference type="SAM" id="MobiDB-lite"/>
    </source>
</evidence>
<name>A0AAU4JXD3_9NOCA</name>
<dbReference type="GO" id="GO:0030313">
    <property type="term" value="C:cell envelope"/>
    <property type="evidence" value="ECO:0007669"/>
    <property type="project" value="UniProtKB-SubCell"/>
</dbReference>
<dbReference type="InterPro" id="IPR014756">
    <property type="entry name" value="Ig_E-set"/>
</dbReference>
<evidence type="ECO:0000256" key="3">
    <source>
        <dbReference type="ARBA" id="ARBA00022729"/>
    </source>
</evidence>
<feature type="signal peptide" evidence="7">
    <location>
        <begin position="1"/>
        <end position="27"/>
    </location>
</feature>
<dbReference type="GO" id="GO:0042597">
    <property type="term" value="C:periplasmic space"/>
    <property type="evidence" value="ECO:0007669"/>
    <property type="project" value="InterPro"/>
</dbReference>
<keyword evidence="4" id="KW-0186">Copper</keyword>
<evidence type="ECO:0000256" key="4">
    <source>
        <dbReference type="ARBA" id="ARBA00023008"/>
    </source>
</evidence>
<dbReference type="Gene3D" id="2.60.40.1220">
    <property type="match status" value="1"/>
</dbReference>
<dbReference type="EMBL" id="CP108021">
    <property type="protein sequence ID" value="WUM18421.1"/>
    <property type="molecule type" value="Genomic_DNA"/>
</dbReference>
<dbReference type="PANTHER" id="PTHR34820">
    <property type="entry name" value="INNER MEMBRANE PROTEIN YEBZ"/>
    <property type="match status" value="1"/>
</dbReference>
<dbReference type="AlphaFoldDB" id="A0AAU4JXD3"/>
<organism evidence="9 10">
    <name type="scientific">Williamsia herbipolensis</name>
    <dbReference type="NCBI Taxonomy" id="1603258"/>
    <lineage>
        <taxon>Bacteria</taxon>
        <taxon>Bacillati</taxon>
        <taxon>Actinomycetota</taxon>
        <taxon>Actinomycetes</taxon>
        <taxon>Mycobacteriales</taxon>
        <taxon>Nocardiaceae</taxon>
        <taxon>Williamsia</taxon>
    </lineage>
</organism>
<evidence type="ECO:0000313" key="10">
    <source>
        <dbReference type="Proteomes" id="UP001432128"/>
    </source>
</evidence>
<dbReference type="Proteomes" id="UP001432128">
    <property type="component" value="Chromosome"/>
</dbReference>
<dbReference type="GO" id="GO:0046688">
    <property type="term" value="P:response to copper ion"/>
    <property type="evidence" value="ECO:0007669"/>
    <property type="project" value="InterPro"/>
</dbReference>
<keyword evidence="2" id="KW-0479">Metal-binding</keyword>